<keyword evidence="3" id="KW-1133">Transmembrane helix</keyword>
<accession>A0AAW1ALF6</accession>
<keyword evidence="2" id="KW-0560">Oxidoreductase</keyword>
<feature type="transmembrane region" description="Helical" evidence="3">
    <location>
        <begin position="15"/>
        <end position="39"/>
    </location>
</feature>
<gene>
    <name evidence="4" type="ORF">QLX08_000097</name>
</gene>
<dbReference type="InterPro" id="IPR036291">
    <property type="entry name" value="NAD(P)-bd_dom_sf"/>
</dbReference>
<sequence>MIILNSRMLCPSFTIWFLLTIEFLASTFLFILVAILKVFKSLLPEPPRDLTETVVLVVGAASSLGESLASEFARNGCSVVCLDNDLKFIEATASRLKKQRLAVEEVAPSRRKDDSSRCRSTISAYRCNFSDRDAIKRTAEKVKDDVGRIDILVTCIDNRNEDAFDTTGKILMSHFWTVLAFFPMMLGRKQTHIIGVTPVALTNDTYQSSKMAIMSFIECMCQELSNHSSNLTFLAFSPIAECSTLKESEERVAKNIVTAVRSDQYNMNWMSRLLYQISCMIYNGITLLTEWSHFQRCNYPT</sequence>
<keyword evidence="3" id="KW-0472">Membrane</keyword>
<dbReference type="InterPro" id="IPR002347">
    <property type="entry name" value="SDR_fam"/>
</dbReference>
<dbReference type="Pfam" id="PF00106">
    <property type="entry name" value="adh_short"/>
    <property type="match status" value="1"/>
</dbReference>
<protein>
    <submittedName>
        <fullName evidence="4">Uncharacterized protein</fullName>
    </submittedName>
</protein>
<dbReference type="EMBL" id="JAWNGG020000001">
    <property type="protein sequence ID" value="KAK9310805.1"/>
    <property type="molecule type" value="Genomic_DNA"/>
</dbReference>
<comment type="similarity">
    <text evidence="1">Belongs to the short-chain dehydrogenases/reductases (SDR) family.</text>
</comment>
<comment type="caution">
    <text evidence="4">The sequence shown here is derived from an EMBL/GenBank/DDBJ whole genome shotgun (WGS) entry which is preliminary data.</text>
</comment>
<keyword evidence="5" id="KW-1185">Reference proteome</keyword>
<evidence type="ECO:0000256" key="1">
    <source>
        <dbReference type="ARBA" id="ARBA00006484"/>
    </source>
</evidence>
<dbReference type="Gene3D" id="3.40.50.720">
    <property type="entry name" value="NAD(P)-binding Rossmann-like Domain"/>
    <property type="match status" value="1"/>
</dbReference>
<dbReference type="Proteomes" id="UP001432146">
    <property type="component" value="Unassembled WGS sequence"/>
</dbReference>
<dbReference type="PRINTS" id="PR00081">
    <property type="entry name" value="GDHRDH"/>
</dbReference>
<evidence type="ECO:0000256" key="2">
    <source>
        <dbReference type="ARBA" id="ARBA00023002"/>
    </source>
</evidence>
<dbReference type="SUPFAM" id="SSF51735">
    <property type="entry name" value="NAD(P)-binding Rossmann-fold domains"/>
    <property type="match status" value="1"/>
</dbReference>
<dbReference type="PANTHER" id="PTHR24322:SF736">
    <property type="entry name" value="RETINOL DEHYDROGENASE 10"/>
    <property type="match status" value="1"/>
</dbReference>
<evidence type="ECO:0000313" key="5">
    <source>
        <dbReference type="Proteomes" id="UP001432146"/>
    </source>
</evidence>
<dbReference type="GO" id="GO:0016616">
    <property type="term" value="F:oxidoreductase activity, acting on the CH-OH group of donors, NAD or NADP as acceptor"/>
    <property type="evidence" value="ECO:0007669"/>
    <property type="project" value="TreeGrafter"/>
</dbReference>
<dbReference type="PANTHER" id="PTHR24322">
    <property type="entry name" value="PKSB"/>
    <property type="match status" value="1"/>
</dbReference>
<dbReference type="AlphaFoldDB" id="A0AAW1ALF6"/>
<evidence type="ECO:0000256" key="3">
    <source>
        <dbReference type="SAM" id="Phobius"/>
    </source>
</evidence>
<proteinExistence type="inferred from homology"/>
<evidence type="ECO:0000313" key="4">
    <source>
        <dbReference type="EMBL" id="KAK9310805.1"/>
    </source>
</evidence>
<keyword evidence="3" id="KW-0812">Transmembrane</keyword>
<reference evidence="4 5" key="1">
    <citation type="submission" date="2024-05" db="EMBL/GenBank/DDBJ databases">
        <title>The nuclear and mitochondrial genome assemblies of Tetragonisca angustula (Apidae: Meliponini), a tiny yet remarkable pollinator in the Neotropics.</title>
        <authorList>
            <person name="Ferrari R."/>
            <person name="Ricardo P.C."/>
            <person name="Dias F.C."/>
            <person name="Araujo N.S."/>
            <person name="Soares D.O."/>
            <person name="Zhou Q.-S."/>
            <person name="Zhu C.-D."/>
            <person name="Coutinho L."/>
            <person name="Airas M.C."/>
            <person name="Batista T.M."/>
        </authorList>
    </citation>
    <scope>NUCLEOTIDE SEQUENCE [LARGE SCALE GENOMIC DNA]</scope>
    <source>
        <strain evidence="4">ASF017062</strain>
        <tissue evidence="4">Abdomen</tissue>
    </source>
</reference>
<organism evidence="4 5">
    <name type="scientific">Tetragonisca angustula</name>
    <dbReference type="NCBI Taxonomy" id="166442"/>
    <lineage>
        <taxon>Eukaryota</taxon>
        <taxon>Metazoa</taxon>
        <taxon>Ecdysozoa</taxon>
        <taxon>Arthropoda</taxon>
        <taxon>Hexapoda</taxon>
        <taxon>Insecta</taxon>
        <taxon>Pterygota</taxon>
        <taxon>Neoptera</taxon>
        <taxon>Endopterygota</taxon>
        <taxon>Hymenoptera</taxon>
        <taxon>Apocrita</taxon>
        <taxon>Aculeata</taxon>
        <taxon>Apoidea</taxon>
        <taxon>Anthophila</taxon>
        <taxon>Apidae</taxon>
        <taxon>Tetragonisca</taxon>
    </lineage>
</organism>
<name>A0AAW1ALF6_9HYME</name>